<gene>
    <name evidence="1" type="ORF">AFL42_05390</name>
</gene>
<name>A0ABR5ML60_9BACI</name>
<organism evidence="1 2">
    <name type="scientific">Oceanobacillus caeni</name>
    <dbReference type="NCBI Taxonomy" id="405946"/>
    <lineage>
        <taxon>Bacteria</taxon>
        <taxon>Bacillati</taxon>
        <taxon>Bacillota</taxon>
        <taxon>Bacilli</taxon>
        <taxon>Bacillales</taxon>
        <taxon>Bacillaceae</taxon>
        <taxon>Oceanobacillus</taxon>
    </lineage>
</organism>
<dbReference type="Pfam" id="PF03646">
    <property type="entry name" value="FlaG"/>
    <property type="match status" value="1"/>
</dbReference>
<dbReference type="Gene3D" id="3.30.160.170">
    <property type="entry name" value="FlaG-like"/>
    <property type="match status" value="1"/>
</dbReference>
<dbReference type="SUPFAM" id="SSF160214">
    <property type="entry name" value="FlaG-like"/>
    <property type="match status" value="1"/>
</dbReference>
<protein>
    <recommendedName>
        <fullName evidence="3">Flagellar protein FlaG</fullName>
    </recommendedName>
</protein>
<dbReference type="InterPro" id="IPR005186">
    <property type="entry name" value="FlaG"/>
</dbReference>
<sequence length="118" mass="13737">MVMDKLMPITQTLEVPYSGRVSTMSDKNTLGDRVNPIGNIDPIVDKMEVEKTVNALNDFLIPEQRNIKFEFHEKLERYYVTVVNSETKEIIREIPPRKLLDLYADMADFMGFLIDKRV</sequence>
<dbReference type="InterPro" id="IPR035924">
    <property type="entry name" value="FlaG-like_sf"/>
</dbReference>
<evidence type="ECO:0000313" key="2">
    <source>
        <dbReference type="Proteomes" id="UP000037854"/>
    </source>
</evidence>
<reference evidence="1 2" key="1">
    <citation type="submission" date="2015-07" db="EMBL/GenBank/DDBJ databases">
        <title>High-quality draft genome sequence of Oceanobacillus caeni HM6, a bacillus isolated from a human feces.</title>
        <authorList>
            <person name="Kumar J."/>
            <person name="Verma M.K."/>
            <person name="Pandey R."/>
            <person name="Bhambi M."/>
            <person name="Chauhan N."/>
        </authorList>
    </citation>
    <scope>NUCLEOTIDE SEQUENCE [LARGE SCALE GENOMIC DNA]</scope>
    <source>
        <strain evidence="1 2">HM6</strain>
    </source>
</reference>
<proteinExistence type="predicted"/>
<dbReference type="Proteomes" id="UP000037854">
    <property type="component" value="Unassembled WGS sequence"/>
</dbReference>
<dbReference type="PANTHER" id="PTHR37166:SF1">
    <property type="entry name" value="PROTEIN FLAG"/>
    <property type="match status" value="1"/>
</dbReference>
<dbReference type="EMBL" id="LGTK01000012">
    <property type="protein sequence ID" value="KPH76700.1"/>
    <property type="molecule type" value="Genomic_DNA"/>
</dbReference>
<dbReference type="NCBIfam" id="NF005834">
    <property type="entry name" value="PRK07738.1"/>
    <property type="match status" value="1"/>
</dbReference>
<dbReference type="RefSeq" id="WP_060668027.1">
    <property type="nucleotide sequence ID" value="NZ_LGTK01000012.1"/>
</dbReference>
<comment type="caution">
    <text evidence="1">The sequence shown here is derived from an EMBL/GenBank/DDBJ whole genome shotgun (WGS) entry which is preliminary data.</text>
</comment>
<evidence type="ECO:0000313" key="1">
    <source>
        <dbReference type="EMBL" id="KPH76700.1"/>
    </source>
</evidence>
<keyword evidence="2" id="KW-1185">Reference proteome</keyword>
<accession>A0ABR5ML60</accession>
<evidence type="ECO:0008006" key="3">
    <source>
        <dbReference type="Google" id="ProtNLM"/>
    </source>
</evidence>
<dbReference type="PANTHER" id="PTHR37166">
    <property type="entry name" value="PROTEIN FLAG"/>
    <property type="match status" value="1"/>
</dbReference>